<feature type="region of interest" description="Disordered" evidence="1">
    <location>
        <begin position="34"/>
        <end position="117"/>
    </location>
</feature>
<protein>
    <submittedName>
        <fullName evidence="2">Rgp1-domain-containing protein</fullName>
    </submittedName>
</protein>
<feature type="region of interest" description="Disordered" evidence="1">
    <location>
        <begin position="344"/>
        <end position="403"/>
    </location>
</feature>
<evidence type="ECO:0000313" key="2">
    <source>
        <dbReference type="EMBL" id="PCH33197.1"/>
    </source>
</evidence>
<evidence type="ECO:0000313" key="3">
    <source>
        <dbReference type="Proteomes" id="UP000218811"/>
    </source>
</evidence>
<dbReference type="OMA" id="EMVECEV"/>
<feature type="compositionally biased region" description="Polar residues" evidence="1">
    <location>
        <begin position="102"/>
        <end position="113"/>
    </location>
</feature>
<dbReference type="OrthoDB" id="1918at2759"/>
<dbReference type="STRING" id="742152.A0A2H3JB70"/>
<feature type="compositionally biased region" description="Polar residues" evidence="1">
    <location>
        <begin position="278"/>
        <end position="290"/>
    </location>
</feature>
<proteinExistence type="predicted"/>
<name>A0A2H3JB70_WOLCO</name>
<feature type="region of interest" description="Disordered" evidence="1">
    <location>
        <begin position="143"/>
        <end position="185"/>
    </location>
</feature>
<accession>A0A2H3JB70</accession>
<reference evidence="2 3" key="1">
    <citation type="journal article" date="2012" name="Science">
        <title>The Paleozoic origin of enzymatic lignin decomposition reconstructed from 31 fungal genomes.</title>
        <authorList>
            <person name="Floudas D."/>
            <person name="Binder M."/>
            <person name="Riley R."/>
            <person name="Barry K."/>
            <person name="Blanchette R.A."/>
            <person name="Henrissat B."/>
            <person name="Martinez A.T."/>
            <person name="Otillar R."/>
            <person name="Spatafora J.W."/>
            <person name="Yadav J.S."/>
            <person name="Aerts A."/>
            <person name="Benoit I."/>
            <person name="Boyd A."/>
            <person name="Carlson A."/>
            <person name="Copeland A."/>
            <person name="Coutinho P.M."/>
            <person name="de Vries R.P."/>
            <person name="Ferreira P."/>
            <person name="Findley K."/>
            <person name="Foster B."/>
            <person name="Gaskell J."/>
            <person name="Glotzer D."/>
            <person name="Gorecki P."/>
            <person name="Heitman J."/>
            <person name="Hesse C."/>
            <person name="Hori C."/>
            <person name="Igarashi K."/>
            <person name="Jurgens J.A."/>
            <person name="Kallen N."/>
            <person name="Kersten P."/>
            <person name="Kohler A."/>
            <person name="Kuees U."/>
            <person name="Kumar T.K.A."/>
            <person name="Kuo A."/>
            <person name="LaButti K."/>
            <person name="Larrondo L.F."/>
            <person name="Lindquist E."/>
            <person name="Ling A."/>
            <person name="Lombard V."/>
            <person name="Lucas S."/>
            <person name="Lundell T."/>
            <person name="Martin R."/>
            <person name="McLaughlin D.J."/>
            <person name="Morgenstern I."/>
            <person name="Morin E."/>
            <person name="Murat C."/>
            <person name="Nagy L.G."/>
            <person name="Nolan M."/>
            <person name="Ohm R.A."/>
            <person name="Patyshakuliyeva A."/>
            <person name="Rokas A."/>
            <person name="Ruiz-Duenas F.J."/>
            <person name="Sabat G."/>
            <person name="Salamov A."/>
            <person name="Samejima M."/>
            <person name="Schmutz J."/>
            <person name="Slot J.C."/>
            <person name="St John F."/>
            <person name="Stenlid J."/>
            <person name="Sun H."/>
            <person name="Sun S."/>
            <person name="Syed K."/>
            <person name="Tsang A."/>
            <person name="Wiebenga A."/>
            <person name="Young D."/>
            <person name="Pisabarro A."/>
            <person name="Eastwood D.C."/>
            <person name="Martin F."/>
            <person name="Cullen D."/>
            <person name="Grigoriev I.V."/>
            <person name="Hibbett D.S."/>
        </authorList>
    </citation>
    <scope>NUCLEOTIDE SEQUENCE [LARGE SCALE GENOMIC DNA]</scope>
    <source>
        <strain evidence="2 3">MD-104</strain>
    </source>
</reference>
<feature type="compositionally biased region" description="Polar residues" evidence="1">
    <location>
        <begin position="81"/>
        <end position="90"/>
    </location>
</feature>
<feature type="compositionally biased region" description="Low complexity" evidence="1">
    <location>
        <begin position="151"/>
        <end position="161"/>
    </location>
</feature>
<feature type="compositionally biased region" description="Polar residues" evidence="1">
    <location>
        <begin position="244"/>
        <end position="257"/>
    </location>
</feature>
<evidence type="ECO:0000256" key="1">
    <source>
        <dbReference type="SAM" id="MobiDB-lite"/>
    </source>
</evidence>
<feature type="compositionally biased region" description="Pro residues" evidence="1">
    <location>
        <begin position="229"/>
        <end position="241"/>
    </location>
</feature>
<feature type="region of interest" description="Disordered" evidence="1">
    <location>
        <begin position="220"/>
        <end position="290"/>
    </location>
</feature>
<sequence>MATTANVEDTIRVVVSPSQASYFAGEPFSVTVTFSNTRGPDPAPQAPRSASQTHKRSAHSISSVPLSRPPTSPGLARSAIPVSQTRSNDANGAPTRKGLIGTNRSPTESALESTTKKPMVRSLSIAIISDELALHPQEVKGKSPLSALRASESQSSPRVSSPLARSASLPVAPTHPHARKQSVMDGQLQLQDLRPPASLSPFTPTPSASTSTYSLALNSITESNGSSPTLPPQTPTIPSPIPENTATFRTQISSKPANPQHGARKPSQLGYGPPPSAGATQPPRTAFSSTFPVPNTELILYSYAQLVGTLSITPPPGAVSTPEQTRALQRVRANLLKRRVVGGGSMDITPLLGSQPLGHGQPSSAGATRRRSHSRSSSVSSSLLSYFSPTPAPQPWTPTHRPRTSSVISVFSTGSSSSGAGGGVGLGLGAVASGPGSGDEDVDPETPLPTLEVPPAMLAVDLSLAPGESRSYTYSIVLPDVLPPTYRGRALRLSYHFILGVCRAAPRAPDSGHLGPSSSSRVMKVPIRVYTNVIVGRSPSPYNLLWPASSWLSKAAQYSATVTEESKANLNKSGHIPGRAQIPDKAGTFEDLQDYARNLLASNHEPNTARVRVKSPLGALDLERDLEQDREREEAGGLAGCRQAVEMLTRNPRKASYDVTKDGVKVAVLTFTKSAYRLGETVLGVVELNERQSRARVLKLSAMLEAHESLPGALATTNTRQMRRVHAEHHSSFVPATLRTTFSLDIPPDASPAFAVDVDGAAGTPGGLEWKVRLCLLVAVAAPTAREGPDGVRLRHLVRDGRAGDWGVSWGAARTIAPSERPDVRAAEATPTMGTAASWISYFTAPLLGPATGYHDGDEEAESADADEEYGAEDEWRETRAEMVECEVPIRVWPGNTAFKATEVVFGV</sequence>
<dbReference type="Pfam" id="PF08737">
    <property type="entry name" value="Rgp1"/>
    <property type="match status" value="1"/>
</dbReference>
<dbReference type="EMBL" id="KB467831">
    <property type="protein sequence ID" value="PCH33197.1"/>
    <property type="molecule type" value="Genomic_DNA"/>
</dbReference>
<dbReference type="InterPro" id="IPR014848">
    <property type="entry name" value="Rgp1"/>
</dbReference>
<keyword evidence="3" id="KW-1185">Reference proteome</keyword>
<gene>
    <name evidence="2" type="ORF">WOLCODRAFT_147305</name>
</gene>
<feature type="compositionally biased region" description="Low complexity" evidence="1">
    <location>
        <begin position="375"/>
        <end position="388"/>
    </location>
</feature>
<dbReference type="AlphaFoldDB" id="A0A2H3JB70"/>
<organism evidence="2 3">
    <name type="scientific">Wolfiporia cocos (strain MD-104)</name>
    <name type="common">Brown rot fungus</name>
    <dbReference type="NCBI Taxonomy" id="742152"/>
    <lineage>
        <taxon>Eukaryota</taxon>
        <taxon>Fungi</taxon>
        <taxon>Dikarya</taxon>
        <taxon>Basidiomycota</taxon>
        <taxon>Agaricomycotina</taxon>
        <taxon>Agaricomycetes</taxon>
        <taxon>Polyporales</taxon>
        <taxon>Phaeolaceae</taxon>
        <taxon>Wolfiporia</taxon>
    </lineage>
</organism>
<feature type="region of interest" description="Disordered" evidence="1">
    <location>
        <begin position="426"/>
        <end position="451"/>
    </location>
</feature>
<dbReference type="PANTHER" id="PTHR12507">
    <property type="entry name" value="REDUCED GROWTH PHENOTYPE 1 RGP1, YEAST -RELATED"/>
    <property type="match status" value="1"/>
</dbReference>
<dbReference type="Proteomes" id="UP000218811">
    <property type="component" value="Unassembled WGS sequence"/>
</dbReference>